<dbReference type="Proteomes" id="UP000623010">
    <property type="component" value="Unassembled WGS sequence"/>
</dbReference>
<organism evidence="2 3">
    <name type="scientific">Streptomyces echinoruber</name>
    <dbReference type="NCBI Taxonomy" id="68898"/>
    <lineage>
        <taxon>Bacteria</taxon>
        <taxon>Bacillati</taxon>
        <taxon>Actinomycetota</taxon>
        <taxon>Actinomycetes</taxon>
        <taxon>Kitasatosporales</taxon>
        <taxon>Streptomycetaceae</taxon>
        <taxon>Streptomyces</taxon>
    </lineage>
</organism>
<feature type="compositionally biased region" description="Low complexity" evidence="1">
    <location>
        <begin position="87"/>
        <end position="100"/>
    </location>
</feature>
<comment type="caution">
    <text evidence="2">The sequence shown here is derived from an EMBL/GenBank/DDBJ whole genome shotgun (WGS) entry which is preliminary data.</text>
</comment>
<dbReference type="EMBL" id="BMWH01000017">
    <property type="protein sequence ID" value="GGZ97839.1"/>
    <property type="molecule type" value="Genomic_DNA"/>
</dbReference>
<proteinExistence type="predicted"/>
<keyword evidence="3" id="KW-1185">Reference proteome</keyword>
<accession>A0A918RHC0</accession>
<name>A0A918RHC0_9ACTN</name>
<dbReference type="AlphaFoldDB" id="A0A918RHC0"/>
<feature type="compositionally biased region" description="Basic residues" evidence="1">
    <location>
        <begin position="76"/>
        <end position="85"/>
    </location>
</feature>
<evidence type="ECO:0000313" key="3">
    <source>
        <dbReference type="Proteomes" id="UP000623010"/>
    </source>
</evidence>
<reference evidence="2" key="2">
    <citation type="submission" date="2020-09" db="EMBL/GenBank/DDBJ databases">
        <authorList>
            <person name="Sun Q."/>
            <person name="Ohkuma M."/>
        </authorList>
    </citation>
    <scope>NUCLEOTIDE SEQUENCE</scope>
    <source>
        <strain evidence="2">JCM 5016</strain>
    </source>
</reference>
<protein>
    <submittedName>
        <fullName evidence="2">Uncharacterized protein</fullName>
    </submittedName>
</protein>
<evidence type="ECO:0000313" key="2">
    <source>
        <dbReference type="EMBL" id="GGZ97839.1"/>
    </source>
</evidence>
<sequence>MDPMDSPVVVIGGCGRFGRLVVGRPSERGGRVPVPARDGSGHRTAGGTARPAAPARGSAPTAVPGRRPAASGPPRPARRAGRPGPRRVPSVPWRGRAPVG</sequence>
<feature type="compositionally biased region" description="Low complexity" evidence="1">
    <location>
        <begin position="43"/>
        <end position="72"/>
    </location>
</feature>
<reference evidence="2" key="1">
    <citation type="journal article" date="2014" name="Int. J. Syst. Evol. Microbiol.">
        <title>Complete genome sequence of Corynebacterium casei LMG S-19264T (=DSM 44701T), isolated from a smear-ripened cheese.</title>
        <authorList>
            <consortium name="US DOE Joint Genome Institute (JGI-PGF)"/>
            <person name="Walter F."/>
            <person name="Albersmeier A."/>
            <person name="Kalinowski J."/>
            <person name="Ruckert C."/>
        </authorList>
    </citation>
    <scope>NUCLEOTIDE SEQUENCE</scope>
    <source>
        <strain evidence="2">JCM 5016</strain>
    </source>
</reference>
<evidence type="ECO:0000256" key="1">
    <source>
        <dbReference type="SAM" id="MobiDB-lite"/>
    </source>
</evidence>
<feature type="region of interest" description="Disordered" evidence="1">
    <location>
        <begin position="21"/>
        <end position="100"/>
    </location>
</feature>
<gene>
    <name evidence="2" type="ORF">GCM10010389_41340</name>
</gene>